<dbReference type="GeneID" id="28895480"/>
<feature type="transmembrane region" description="Helical" evidence="7">
    <location>
        <begin position="204"/>
        <end position="224"/>
    </location>
</feature>
<evidence type="ECO:0000256" key="4">
    <source>
        <dbReference type="ARBA" id="ARBA00022729"/>
    </source>
</evidence>
<dbReference type="GO" id="GO:0030026">
    <property type="term" value="P:intracellular manganese ion homeostasis"/>
    <property type="evidence" value="ECO:0007669"/>
    <property type="project" value="EnsemblFungi"/>
</dbReference>
<evidence type="ECO:0000256" key="3">
    <source>
        <dbReference type="ARBA" id="ARBA00022692"/>
    </source>
</evidence>
<evidence type="ECO:0000256" key="2">
    <source>
        <dbReference type="ARBA" id="ARBA00022502"/>
    </source>
</evidence>
<keyword evidence="7" id="KW-0256">Endoplasmic reticulum</keyword>
<dbReference type="GO" id="GO:0016788">
    <property type="term" value="F:hydrolase activity, acting on ester bonds"/>
    <property type="evidence" value="ECO:0007669"/>
    <property type="project" value="TreeGrafter"/>
</dbReference>
<feature type="transmembrane region" description="Helical" evidence="7">
    <location>
        <begin position="100"/>
        <end position="121"/>
    </location>
</feature>
<dbReference type="AlphaFoldDB" id="A0A164ZY06"/>
<keyword evidence="9" id="KW-1185">Reference proteome</keyword>
<organism evidence="8 9">
    <name type="scientific">Xylona heveae (strain CBS 132557 / TC161)</name>
    <dbReference type="NCBI Taxonomy" id="1328760"/>
    <lineage>
        <taxon>Eukaryota</taxon>
        <taxon>Fungi</taxon>
        <taxon>Dikarya</taxon>
        <taxon>Ascomycota</taxon>
        <taxon>Pezizomycotina</taxon>
        <taxon>Xylonomycetes</taxon>
        <taxon>Xylonales</taxon>
        <taxon>Xylonaceae</taxon>
        <taxon>Xylona</taxon>
    </lineage>
</organism>
<feature type="signal peptide" evidence="7">
    <location>
        <begin position="1"/>
        <end position="26"/>
    </location>
</feature>
<dbReference type="GO" id="GO:0000329">
    <property type="term" value="C:fungal-type vacuole membrane"/>
    <property type="evidence" value="ECO:0007669"/>
    <property type="project" value="EnsemblFungi"/>
</dbReference>
<keyword evidence="2 7" id="KW-0337">GPI-anchor biosynthesis</keyword>
<comment type="similarity">
    <text evidence="7">Belongs to the PGAP3 family.</text>
</comment>
<dbReference type="GO" id="GO:0006506">
    <property type="term" value="P:GPI anchor biosynthetic process"/>
    <property type="evidence" value="ECO:0007669"/>
    <property type="project" value="UniProtKB-KW"/>
</dbReference>
<accession>A0A164ZY06</accession>
<dbReference type="PANTHER" id="PTHR13148">
    <property type="entry name" value="PER1-RELATED"/>
    <property type="match status" value="1"/>
</dbReference>
<evidence type="ECO:0000256" key="1">
    <source>
        <dbReference type="ARBA" id="ARBA00004127"/>
    </source>
</evidence>
<keyword evidence="3 7" id="KW-0812">Transmembrane</keyword>
<proteinExistence type="inferred from homology"/>
<reference evidence="8 9" key="1">
    <citation type="journal article" date="2016" name="Fungal Biol.">
        <title>The genome of Xylona heveae provides a window into fungal endophytism.</title>
        <authorList>
            <person name="Gazis R."/>
            <person name="Kuo A."/>
            <person name="Riley R."/>
            <person name="LaButti K."/>
            <person name="Lipzen A."/>
            <person name="Lin J."/>
            <person name="Amirebrahimi M."/>
            <person name="Hesse C.N."/>
            <person name="Spatafora J.W."/>
            <person name="Henrissat B."/>
            <person name="Hainaut M."/>
            <person name="Grigoriev I.V."/>
            <person name="Hibbett D.S."/>
        </authorList>
    </citation>
    <scope>NUCLEOTIDE SEQUENCE [LARGE SCALE GENOMIC DNA]</scope>
    <source>
        <strain evidence="8 9">TC161</strain>
    </source>
</reference>
<evidence type="ECO:0000256" key="5">
    <source>
        <dbReference type="ARBA" id="ARBA00022989"/>
    </source>
</evidence>
<dbReference type="STRING" id="1328760.A0A164ZY06"/>
<feature type="transmembrane region" description="Helical" evidence="7">
    <location>
        <begin position="295"/>
        <end position="313"/>
    </location>
</feature>
<feature type="transmembrane region" description="Helical" evidence="7">
    <location>
        <begin position="263"/>
        <end position="283"/>
    </location>
</feature>
<evidence type="ECO:0000313" key="9">
    <source>
        <dbReference type="Proteomes" id="UP000076632"/>
    </source>
</evidence>
<dbReference type="Proteomes" id="UP000076632">
    <property type="component" value="Unassembled WGS sequence"/>
</dbReference>
<dbReference type="OMA" id="DFMIEDC"/>
<feature type="transmembrane region" description="Helical" evidence="7">
    <location>
        <begin position="173"/>
        <end position="192"/>
    </location>
</feature>
<gene>
    <name evidence="8" type="ORF">L228DRAFT_224297</name>
</gene>
<dbReference type="RefSeq" id="XP_018185236.1">
    <property type="nucleotide sequence ID" value="XM_018330343.1"/>
</dbReference>
<feature type="transmembrane region" description="Helical" evidence="7">
    <location>
        <begin position="230"/>
        <end position="251"/>
    </location>
</feature>
<dbReference type="InParanoid" id="A0A164ZY06"/>
<evidence type="ECO:0000256" key="6">
    <source>
        <dbReference type="ARBA" id="ARBA00023136"/>
    </source>
</evidence>
<dbReference type="PANTHER" id="PTHR13148:SF0">
    <property type="entry name" value="POST-GPI ATTACHMENT TO PROTEINS FACTOR 3"/>
    <property type="match status" value="1"/>
</dbReference>
<feature type="chain" id="PRO_5016480774" description="Post-GPI attachment to proteins factor 3" evidence="7">
    <location>
        <begin position="27"/>
        <end position="328"/>
    </location>
</feature>
<dbReference type="InterPro" id="IPR007217">
    <property type="entry name" value="Per1-like"/>
</dbReference>
<keyword evidence="6 7" id="KW-0472">Membrane</keyword>
<comment type="function">
    <text evidence="7">Involved in the lipid remodeling steps of GPI-anchor maturation.</text>
</comment>
<comment type="subcellular location">
    <subcellularLocation>
        <location evidence="1">Endomembrane system</location>
        <topology evidence="1">Multi-pass membrane protein</topology>
    </subcellularLocation>
    <subcellularLocation>
        <location evidence="7">Endoplasmic reticulum membrane</location>
        <topology evidence="7">Multi-pass membrane protein</topology>
    </subcellularLocation>
</comment>
<dbReference type="FunCoup" id="A0A164ZY06">
    <property type="interactions" value="183"/>
</dbReference>
<dbReference type="OrthoDB" id="419770at2759"/>
<feature type="transmembrane region" description="Helical" evidence="7">
    <location>
        <begin position="142"/>
        <end position="161"/>
    </location>
</feature>
<evidence type="ECO:0000313" key="8">
    <source>
        <dbReference type="EMBL" id="KZF19681.1"/>
    </source>
</evidence>
<dbReference type="GO" id="GO:0005789">
    <property type="term" value="C:endoplasmic reticulum membrane"/>
    <property type="evidence" value="ECO:0007669"/>
    <property type="project" value="UniProtKB-SubCell"/>
</dbReference>
<sequence>MGGSQWKQKGAVALFLFLCFIQCSFASTGDRLPEFKECVQICERQNCNAGFSLPLHLRLLLWTCPAECDYTCQHIITDLRLTAEPPIANPVVQYHGKWPFYRFLGMQEPFSVLFSALNLLAHYQGISKIRGVIPDQYPLRKYYFTLGYFGIASWVFSMIFHTRDFDVTEKADYFAAGASVLYGLYYTLIRIFRLDQNTPSKQTVLRWWTLFCLSLYAAHVGYLTLWRWDYTYNMAANVVVGVITNILWSVFSIKRYQRLKKPWAAWPGLIVAWVILAMSLELLDFPPFLGMIDAHSLWHLGTVLPTIWWYNFLVKDAQQDLEGVRLKA</sequence>
<dbReference type="Pfam" id="PF04080">
    <property type="entry name" value="Per1"/>
    <property type="match status" value="1"/>
</dbReference>
<dbReference type="EMBL" id="KV407465">
    <property type="protein sequence ID" value="KZF19681.1"/>
    <property type="molecule type" value="Genomic_DNA"/>
</dbReference>
<keyword evidence="5 7" id="KW-1133">Transmembrane helix</keyword>
<name>A0A164ZY06_XYLHT</name>
<protein>
    <recommendedName>
        <fullName evidence="7">Post-GPI attachment to proteins factor 3</fullName>
    </recommendedName>
</protein>
<keyword evidence="4 7" id="KW-0732">Signal</keyword>
<evidence type="ECO:0000256" key="7">
    <source>
        <dbReference type="RuleBase" id="RU365066"/>
    </source>
</evidence>